<reference evidence="5" key="1">
    <citation type="submission" date="2022-11" db="EMBL/GenBank/DDBJ databases">
        <title>Chromosomal genome sequence assembly and mating type (MAT) locus characterization of the leprose asexual lichenized fungus Lepraria neglecta (Nyl.) Erichsen.</title>
        <authorList>
            <person name="Allen J.L."/>
            <person name="Pfeffer B."/>
        </authorList>
    </citation>
    <scope>NUCLEOTIDE SEQUENCE</scope>
    <source>
        <strain evidence="5">Allen 5258</strain>
    </source>
</reference>
<dbReference type="PANTHER" id="PTHR24305">
    <property type="entry name" value="CYTOCHROME P450"/>
    <property type="match status" value="1"/>
</dbReference>
<keyword evidence="3" id="KW-0479">Metal-binding</keyword>
<dbReference type="SUPFAM" id="SSF48264">
    <property type="entry name" value="Cytochrome P450"/>
    <property type="match status" value="1"/>
</dbReference>
<comment type="similarity">
    <text evidence="2">Belongs to the cytochrome P450 family.</text>
</comment>
<proteinExistence type="inferred from homology"/>
<keyword evidence="4" id="KW-0408">Iron</keyword>
<keyword evidence="6" id="KW-1185">Reference proteome</keyword>
<comment type="caution">
    <text evidence="5">The sequence shown here is derived from an EMBL/GenBank/DDBJ whole genome shotgun (WGS) entry which is preliminary data.</text>
</comment>
<protein>
    <submittedName>
        <fullName evidence="5">Uncharacterized protein</fullName>
    </submittedName>
</protein>
<evidence type="ECO:0000256" key="2">
    <source>
        <dbReference type="ARBA" id="ARBA00010617"/>
    </source>
</evidence>
<dbReference type="PANTHER" id="PTHR24305:SF232">
    <property type="entry name" value="P450, PUTATIVE (EUROFUNG)-RELATED"/>
    <property type="match status" value="1"/>
</dbReference>
<dbReference type="GO" id="GO:0005506">
    <property type="term" value="F:iron ion binding"/>
    <property type="evidence" value="ECO:0007669"/>
    <property type="project" value="InterPro"/>
</dbReference>
<evidence type="ECO:0000256" key="4">
    <source>
        <dbReference type="ARBA" id="ARBA00023004"/>
    </source>
</evidence>
<dbReference type="GO" id="GO:0020037">
    <property type="term" value="F:heme binding"/>
    <property type="evidence" value="ECO:0007669"/>
    <property type="project" value="InterPro"/>
</dbReference>
<accession>A0AAE0DMY5</accession>
<dbReference type="AlphaFoldDB" id="A0AAE0DMY5"/>
<dbReference type="Proteomes" id="UP001276659">
    <property type="component" value="Unassembled WGS sequence"/>
</dbReference>
<organism evidence="5 6">
    <name type="scientific">Lepraria neglecta</name>
    <dbReference type="NCBI Taxonomy" id="209136"/>
    <lineage>
        <taxon>Eukaryota</taxon>
        <taxon>Fungi</taxon>
        <taxon>Dikarya</taxon>
        <taxon>Ascomycota</taxon>
        <taxon>Pezizomycotina</taxon>
        <taxon>Lecanoromycetes</taxon>
        <taxon>OSLEUM clade</taxon>
        <taxon>Lecanoromycetidae</taxon>
        <taxon>Lecanorales</taxon>
        <taxon>Lecanorineae</taxon>
        <taxon>Stereocaulaceae</taxon>
        <taxon>Lepraria</taxon>
    </lineage>
</organism>
<dbReference type="GO" id="GO:0016705">
    <property type="term" value="F:oxidoreductase activity, acting on paired donors, with incorporation or reduction of molecular oxygen"/>
    <property type="evidence" value="ECO:0007669"/>
    <property type="project" value="InterPro"/>
</dbReference>
<sequence length="316" mass="35981">MNETLAKLHQKHRSFVRISYNEVSINHPDALQILTSSLRKGDFYKLFAIPSSNYQNAMSVPDVKRTIALRSNVAPGYTLTSVIKSESFIDKTIELMESRLDEFSKVGEPFQLGHRFGFLDQGKHVGDSIKNTFGLALYLTTMAYIQWLHAILLGNPILRWLDFQPNEHSFNKCVKNIAARKENPEARVDMMEHWMTQHVKYPERMSEKDNFCAAIGNLGAGGDTLGSVQQAVFYYLLKEDPKHLQRLQKEIKLASADGLLSPVVSYVEAQKLSFLQAVADSRHPIQCTLLIDHRSKKAFVSTSLDMITKRFCPFHF</sequence>
<name>A0AAE0DMY5_9LECA</name>
<evidence type="ECO:0000256" key="3">
    <source>
        <dbReference type="ARBA" id="ARBA00022723"/>
    </source>
</evidence>
<evidence type="ECO:0000256" key="1">
    <source>
        <dbReference type="ARBA" id="ARBA00001971"/>
    </source>
</evidence>
<dbReference type="InterPro" id="IPR036396">
    <property type="entry name" value="Cyt_P450_sf"/>
</dbReference>
<dbReference type="GO" id="GO:0004497">
    <property type="term" value="F:monooxygenase activity"/>
    <property type="evidence" value="ECO:0007669"/>
    <property type="project" value="InterPro"/>
</dbReference>
<evidence type="ECO:0000313" key="6">
    <source>
        <dbReference type="Proteomes" id="UP001276659"/>
    </source>
</evidence>
<gene>
    <name evidence="5" type="ORF">OEA41_007448</name>
</gene>
<dbReference type="Gene3D" id="1.10.630.10">
    <property type="entry name" value="Cytochrome P450"/>
    <property type="match status" value="1"/>
</dbReference>
<dbReference type="EMBL" id="JASNWA010000004">
    <property type="protein sequence ID" value="KAK3176126.1"/>
    <property type="molecule type" value="Genomic_DNA"/>
</dbReference>
<evidence type="ECO:0000313" key="5">
    <source>
        <dbReference type="EMBL" id="KAK3176126.1"/>
    </source>
</evidence>
<comment type="cofactor">
    <cofactor evidence="1">
        <name>heme</name>
        <dbReference type="ChEBI" id="CHEBI:30413"/>
    </cofactor>
</comment>
<dbReference type="InterPro" id="IPR050121">
    <property type="entry name" value="Cytochrome_P450_monoxygenase"/>
</dbReference>